<dbReference type="Pfam" id="PF09509">
    <property type="entry name" value="Hypoth_Ymh"/>
    <property type="match status" value="1"/>
</dbReference>
<dbReference type="RefSeq" id="WP_050059261.1">
    <property type="nucleotide sequence ID" value="NZ_JACHEK010000004.1"/>
</dbReference>
<dbReference type="EMBL" id="JACHEK010000004">
    <property type="protein sequence ID" value="MBB6144058.1"/>
    <property type="molecule type" value="Genomic_DNA"/>
</dbReference>
<organism evidence="2 3">
    <name type="scientific">Silvibacterium bohemicum</name>
    <dbReference type="NCBI Taxonomy" id="1577686"/>
    <lineage>
        <taxon>Bacteria</taxon>
        <taxon>Pseudomonadati</taxon>
        <taxon>Acidobacteriota</taxon>
        <taxon>Terriglobia</taxon>
        <taxon>Terriglobales</taxon>
        <taxon>Acidobacteriaceae</taxon>
        <taxon>Silvibacterium</taxon>
    </lineage>
</organism>
<proteinExistence type="predicted"/>
<sequence length="251" mass="27957">MRELTQTIPDVDALLTMEPEVLGAKMLFLLRKRASHSGEKFHAGNLNRELWHDSNMPGVAHPYSQSRRDQVDLAIAEAWHWLIGQGFLVPVAHSGDWVVLSRRALKFQDEQAIAIFSVARMLRKEVLQAPIANTVWGALMRGEFDAAVFQAMKAVEVAVHEALGKPESLRGVDLMRKAFHAQDGKLTDLTTEAGERQSRSDLFAGAIGSFKNPHSHRNVTIWDPTEAIEAVMLANHLLRIVASRVEVSTRA</sequence>
<keyword evidence="3" id="KW-1185">Reference proteome</keyword>
<dbReference type="InterPro" id="IPR012654">
    <property type="entry name" value="CHP02391"/>
</dbReference>
<evidence type="ECO:0000259" key="1">
    <source>
        <dbReference type="Pfam" id="PF09509"/>
    </source>
</evidence>
<dbReference type="NCBIfam" id="TIGR02391">
    <property type="entry name" value="hypoth_ymh"/>
    <property type="match status" value="1"/>
</dbReference>
<gene>
    <name evidence="2" type="ORF">HNQ77_002010</name>
</gene>
<dbReference type="AlphaFoldDB" id="A0A841K068"/>
<protein>
    <submittedName>
        <fullName evidence="2">Uncharacterized protein (TIGR02391 family)</fullName>
    </submittedName>
</protein>
<evidence type="ECO:0000313" key="3">
    <source>
        <dbReference type="Proteomes" id="UP000538666"/>
    </source>
</evidence>
<dbReference type="Proteomes" id="UP000538666">
    <property type="component" value="Unassembled WGS sequence"/>
</dbReference>
<accession>A0A841K068</accession>
<evidence type="ECO:0000313" key="2">
    <source>
        <dbReference type="EMBL" id="MBB6144058.1"/>
    </source>
</evidence>
<dbReference type="OrthoDB" id="2521943at2"/>
<name>A0A841K068_9BACT</name>
<reference evidence="2 3" key="1">
    <citation type="submission" date="2020-08" db="EMBL/GenBank/DDBJ databases">
        <title>Genomic Encyclopedia of Type Strains, Phase IV (KMG-IV): sequencing the most valuable type-strain genomes for metagenomic binning, comparative biology and taxonomic classification.</title>
        <authorList>
            <person name="Goeker M."/>
        </authorList>
    </citation>
    <scope>NUCLEOTIDE SEQUENCE [LARGE SCALE GENOMIC DNA]</scope>
    <source>
        <strain evidence="2 3">DSM 103733</strain>
    </source>
</reference>
<feature type="domain" description="Conserved hypothetical protein CHP02391" evidence="1">
    <location>
        <begin position="128"/>
        <end position="240"/>
    </location>
</feature>
<comment type="caution">
    <text evidence="2">The sequence shown here is derived from an EMBL/GenBank/DDBJ whole genome shotgun (WGS) entry which is preliminary data.</text>
</comment>